<dbReference type="InterPro" id="IPR005532">
    <property type="entry name" value="SUMF_dom"/>
</dbReference>
<dbReference type="InterPro" id="IPR051043">
    <property type="entry name" value="Sulfatase_Mod_Factor_Kinase"/>
</dbReference>
<dbReference type="PANTHER" id="PTHR23150:SF19">
    <property type="entry name" value="FORMYLGLYCINE-GENERATING ENZYME"/>
    <property type="match status" value="1"/>
</dbReference>
<dbReference type="EMBL" id="JBHTJV010000002">
    <property type="protein sequence ID" value="MFD0915419.1"/>
    <property type="molecule type" value="Genomic_DNA"/>
</dbReference>
<keyword evidence="3" id="KW-1185">Reference proteome</keyword>
<dbReference type="SUPFAM" id="SSF56436">
    <property type="entry name" value="C-type lectin-like"/>
    <property type="match status" value="1"/>
</dbReference>
<organism evidence="2 3">
    <name type="scientific">Pseudahrensia aquimaris</name>
    <dbReference type="NCBI Taxonomy" id="744461"/>
    <lineage>
        <taxon>Bacteria</taxon>
        <taxon>Pseudomonadati</taxon>
        <taxon>Pseudomonadota</taxon>
        <taxon>Alphaproteobacteria</taxon>
        <taxon>Hyphomicrobiales</taxon>
        <taxon>Ahrensiaceae</taxon>
        <taxon>Pseudahrensia</taxon>
    </lineage>
</organism>
<dbReference type="Gene3D" id="3.90.1580.10">
    <property type="entry name" value="paralog of FGE (formylglycine-generating enzyme)"/>
    <property type="match status" value="1"/>
</dbReference>
<evidence type="ECO:0000313" key="3">
    <source>
        <dbReference type="Proteomes" id="UP001597101"/>
    </source>
</evidence>
<protein>
    <submittedName>
        <fullName evidence="2">SUMF1/EgtB/PvdO family nonheme iron enzyme</fullName>
    </submittedName>
</protein>
<comment type="caution">
    <text evidence="2">The sequence shown here is derived from an EMBL/GenBank/DDBJ whole genome shotgun (WGS) entry which is preliminary data.</text>
</comment>
<evidence type="ECO:0000259" key="1">
    <source>
        <dbReference type="Pfam" id="PF03781"/>
    </source>
</evidence>
<feature type="domain" description="Sulfatase-modifying factor enzyme-like" evidence="1">
    <location>
        <begin position="35"/>
        <end position="277"/>
    </location>
</feature>
<proteinExistence type="predicted"/>
<dbReference type="Proteomes" id="UP001597101">
    <property type="component" value="Unassembled WGS sequence"/>
</dbReference>
<gene>
    <name evidence="2" type="ORF">ACFQ14_03265</name>
</gene>
<evidence type="ECO:0000313" key="2">
    <source>
        <dbReference type="EMBL" id="MFD0915419.1"/>
    </source>
</evidence>
<accession>A0ABW3FF51</accession>
<reference evidence="3" key="1">
    <citation type="journal article" date="2019" name="Int. J. Syst. Evol. Microbiol.">
        <title>The Global Catalogue of Microorganisms (GCM) 10K type strain sequencing project: providing services to taxonomists for standard genome sequencing and annotation.</title>
        <authorList>
            <consortium name="The Broad Institute Genomics Platform"/>
            <consortium name="The Broad Institute Genome Sequencing Center for Infectious Disease"/>
            <person name="Wu L."/>
            <person name="Ma J."/>
        </authorList>
    </citation>
    <scope>NUCLEOTIDE SEQUENCE [LARGE SCALE GENOMIC DNA]</scope>
    <source>
        <strain evidence="3">CCUG 60023</strain>
    </source>
</reference>
<dbReference type="InterPro" id="IPR016187">
    <property type="entry name" value="CTDL_fold"/>
</dbReference>
<dbReference type="InterPro" id="IPR042095">
    <property type="entry name" value="SUMF_sf"/>
</dbReference>
<name>A0ABW3FF51_9HYPH</name>
<dbReference type="PANTHER" id="PTHR23150">
    <property type="entry name" value="SULFATASE MODIFYING FACTOR 1, 2"/>
    <property type="match status" value="1"/>
</dbReference>
<dbReference type="RefSeq" id="WP_377211263.1">
    <property type="nucleotide sequence ID" value="NZ_JBHTJV010000002.1"/>
</dbReference>
<dbReference type="Pfam" id="PF03781">
    <property type="entry name" value="FGE-sulfatase"/>
    <property type="match status" value="1"/>
</dbReference>
<sequence>MTIIKTIAGLAIVTSVAAIGYNQLTQQTPGEKVAVPELVTIPAGSFDYRRSGEFLKSGAPVNAPVSKVDFKQPLHVTKYQISRADYARCVADDFCETTFGQTEKNAGIDDNRPVTGVSYLDAVNYARWLTTKTGVTWRLPADTEWAYAAGSRFFDDAKGIETSQSDPSKRMLSKYQQSIDLDRDADPIVRIRGGYGANENGLFDLSGNVWEWTSTCYKRSKVSQDGKVISDDGEGNCGVRVVEGRHRSYMTFFIKDAKSGGCAVGTPPDYLGFRLVKDNPPLLSIRRVRNWLKAVL</sequence>